<dbReference type="Proteomes" id="UP000245535">
    <property type="component" value="Unassembled WGS sequence"/>
</dbReference>
<evidence type="ECO:0000256" key="4">
    <source>
        <dbReference type="ARBA" id="ARBA00022801"/>
    </source>
</evidence>
<evidence type="ECO:0000256" key="5">
    <source>
        <dbReference type="ARBA" id="ARBA00023124"/>
    </source>
</evidence>
<accession>A0A315ZES5</accession>
<dbReference type="GO" id="GO:0016829">
    <property type="term" value="F:lyase activity"/>
    <property type="evidence" value="ECO:0007669"/>
    <property type="project" value="UniProtKB-KW"/>
</dbReference>
<dbReference type="Pfam" id="PF02586">
    <property type="entry name" value="SRAP"/>
    <property type="match status" value="1"/>
</dbReference>
<dbReference type="GO" id="GO:0106300">
    <property type="term" value="P:protein-DNA covalent cross-linking repair"/>
    <property type="evidence" value="ECO:0007669"/>
    <property type="project" value="InterPro"/>
</dbReference>
<dbReference type="PANTHER" id="PTHR13604:SF0">
    <property type="entry name" value="ABASIC SITE PROCESSING PROTEIN HMCES"/>
    <property type="match status" value="1"/>
</dbReference>
<keyword evidence="5" id="KW-0190">Covalent protein-DNA linkage</keyword>
<keyword evidence="10" id="KW-1185">Reference proteome</keyword>
<keyword evidence="7" id="KW-0456">Lyase</keyword>
<comment type="caution">
    <text evidence="9">The sequence shown here is derived from an EMBL/GenBank/DDBJ whole genome shotgun (WGS) entry which is preliminary data.</text>
</comment>
<dbReference type="InterPro" id="IPR036590">
    <property type="entry name" value="SRAP-like"/>
</dbReference>
<reference evidence="9 10" key="1">
    <citation type="submission" date="2018-03" db="EMBL/GenBank/DDBJ databases">
        <title>Genomic Encyclopedia of Archaeal and Bacterial Type Strains, Phase II (KMG-II): from individual species to whole genera.</title>
        <authorList>
            <person name="Goeker M."/>
        </authorList>
    </citation>
    <scope>NUCLEOTIDE SEQUENCE [LARGE SCALE GENOMIC DNA]</scope>
    <source>
        <strain evidence="9 10">DSM 28229</strain>
    </source>
</reference>
<keyword evidence="3" id="KW-0227">DNA damage</keyword>
<gene>
    <name evidence="9" type="ORF">BC781_1019</name>
</gene>
<dbReference type="SUPFAM" id="SSF143081">
    <property type="entry name" value="BB1717-like"/>
    <property type="match status" value="1"/>
</dbReference>
<dbReference type="EMBL" id="QGDO01000001">
    <property type="protein sequence ID" value="PWJ43663.1"/>
    <property type="molecule type" value="Genomic_DNA"/>
</dbReference>
<evidence type="ECO:0000313" key="9">
    <source>
        <dbReference type="EMBL" id="PWJ43663.1"/>
    </source>
</evidence>
<evidence type="ECO:0000256" key="6">
    <source>
        <dbReference type="ARBA" id="ARBA00023125"/>
    </source>
</evidence>
<organism evidence="9 10">
    <name type="scientific">Sediminitomix flava</name>
    <dbReference type="NCBI Taxonomy" id="379075"/>
    <lineage>
        <taxon>Bacteria</taxon>
        <taxon>Pseudomonadati</taxon>
        <taxon>Bacteroidota</taxon>
        <taxon>Cytophagia</taxon>
        <taxon>Cytophagales</taxon>
        <taxon>Flammeovirgaceae</taxon>
        <taxon>Sediminitomix</taxon>
    </lineage>
</organism>
<dbReference type="AlphaFoldDB" id="A0A315ZES5"/>
<keyword evidence="6" id="KW-0238">DNA-binding</keyword>
<dbReference type="GO" id="GO:0008233">
    <property type="term" value="F:peptidase activity"/>
    <property type="evidence" value="ECO:0007669"/>
    <property type="project" value="UniProtKB-KW"/>
</dbReference>
<proteinExistence type="inferred from homology"/>
<dbReference type="Gene3D" id="3.90.1680.10">
    <property type="entry name" value="SOS response associated peptidase-like"/>
    <property type="match status" value="1"/>
</dbReference>
<dbReference type="GO" id="GO:0006508">
    <property type="term" value="P:proteolysis"/>
    <property type="evidence" value="ECO:0007669"/>
    <property type="project" value="UniProtKB-KW"/>
</dbReference>
<keyword evidence="4 8" id="KW-0378">Hydrolase</keyword>
<dbReference type="GO" id="GO:0003697">
    <property type="term" value="F:single-stranded DNA binding"/>
    <property type="evidence" value="ECO:0007669"/>
    <property type="project" value="InterPro"/>
</dbReference>
<evidence type="ECO:0000256" key="2">
    <source>
        <dbReference type="ARBA" id="ARBA00022670"/>
    </source>
</evidence>
<comment type="similarity">
    <text evidence="1 8">Belongs to the SOS response-associated peptidase family.</text>
</comment>
<dbReference type="EC" id="3.4.-.-" evidence="8"/>
<dbReference type="InterPro" id="IPR003738">
    <property type="entry name" value="SRAP"/>
</dbReference>
<sequence length="244" mass="28513">MLYHNNFIPYPYLQSKINIIMCGRYSLITDEKSLLKQFRLKDSTKPIIPRFNAAPGQLLPVVTNLNKEKIQHFHWGFISKFNSTLKPINARTESIRETKMFRNAFNTQACIVFADGYYEWEKNAKQKIPYRIQLESKKVFAMAGIWSTINTSNTIIESFSILTKPASESINKIHDRMPVILNDQNIDLWLDNNLSTNQRYDLITNPNILDLSFYTVNPKIGNVRNDSKTVIEPYKYYKQKSLFL</sequence>
<name>A0A315ZES5_SEDFL</name>
<dbReference type="PANTHER" id="PTHR13604">
    <property type="entry name" value="DC12-RELATED"/>
    <property type="match status" value="1"/>
</dbReference>
<protein>
    <recommendedName>
        <fullName evidence="8">Abasic site processing protein</fullName>
        <ecNumber evidence="8">3.4.-.-</ecNumber>
    </recommendedName>
</protein>
<evidence type="ECO:0000256" key="8">
    <source>
        <dbReference type="RuleBase" id="RU364100"/>
    </source>
</evidence>
<keyword evidence="2 8" id="KW-0645">Protease</keyword>
<evidence type="ECO:0000256" key="7">
    <source>
        <dbReference type="ARBA" id="ARBA00023239"/>
    </source>
</evidence>
<evidence type="ECO:0000256" key="1">
    <source>
        <dbReference type="ARBA" id="ARBA00008136"/>
    </source>
</evidence>
<evidence type="ECO:0000313" key="10">
    <source>
        <dbReference type="Proteomes" id="UP000245535"/>
    </source>
</evidence>
<evidence type="ECO:0000256" key="3">
    <source>
        <dbReference type="ARBA" id="ARBA00022763"/>
    </source>
</evidence>